<evidence type="ECO:0000313" key="1">
    <source>
        <dbReference type="EMBL" id="RFZ39540.1"/>
    </source>
</evidence>
<proteinExistence type="predicted"/>
<organism evidence="1 2">
    <name type="scientific">Mycobacterium marinum</name>
    <dbReference type="NCBI Taxonomy" id="1781"/>
    <lineage>
        <taxon>Bacteria</taxon>
        <taxon>Bacillati</taxon>
        <taxon>Actinomycetota</taxon>
        <taxon>Actinomycetes</taxon>
        <taxon>Mycobacteriales</taxon>
        <taxon>Mycobacteriaceae</taxon>
        <taxon>Mycobacterium</taxon>
        <taxon>Mycobacterium ulcerans group</taxon>
    </lineage>
</organism>
<name>A0A3E2MU60_MYCMR</name>
<comment type="caution">
    <text evidence="1">The sequence shown here is derived from an EMBL/GenBank/DDBJ whole genome shotgun (WGS) entry which is preliminary data.</text>
</comment>
<dbReference type="Proteomes" id="UP000257451">
    <property type="component" value="Unassembled WGS sequence"/>
</dbReference>
<dbReference type="EMBL" id="PEDF01000101">
    <property type="protein sequence ID" value="RFZ39540.1"/>
    <property type="molecule type" value="Genomic_DNA"/>
</dbReference>
<dbReference type="AlphaFoldDB" id="A0A3E2MU60"/>
<sequence>MKRRAQKKPTIGYRLLLLVGVLALALTGCMGAPPEPRLWGAFTERGLSNMPMKPGMNVRVFNDVNMDAHGYIKYDKSNGRLTLQPGTYRIDGWSLTLFGFQLTPQQQAATYSAPGYAFFWNADEKKAEILGSLQDPLYAQKSIINGILTVRKTTNYYFGHQNGIKLDGIKLEIYDPDIKTPNGQSSTDHAFAQLVVERF</sequence>
<evidence type="ECO:0000313" key="2">
    <source>
        <dbReference type="Proteomes" id="UP000257451"/>
    </source>
</evidence>
<reference evidence="1 2" key="1">
    <citation type="journal article" date="2018" name="Sci. Rep.">
        <title>Extensive genomic diversity among Mycobacterium marinum strains revealed by whole genome sequencing.</title>
        <authorList>
            <person name="Das S."/>
            <person name="Pettersson B.M."/>
            <person name="Behra P.R."/>
            <person name="Mallick A."/>
            <person name="Cheramie M."/>
            <person name="Ramesh M."/>
            <person name="Shirreff L."/>
            <person name="DuCote T."/>
            <person name="Dasgupta S."/>
            <person name="Ennis D.G."/>
            <person name="Kirsebom L.A."/>
        </authorList>
    </citation>
    <scope>NUCLEOTIDE SEQUENCE [LARGE SCALE GENOMIC DNA]</scope>
    <source>
        <strain evidence="1 2">Davis1</strain>
    </source>
</reference>
<dbReference type="PROSITE" id="PS51257">
    <property type="entry name" value="PROKAR_LIPOPROTEIN"/>
    <property type="match status" value="1"/>
</dbReference>
<gene>
    <name evidence="1" type="ORF">DAVIS_03270</name>
</gene>
<accession>A0A3E2MU60</accession>
<protein>
    <recommendedName>
        <fullName evidence="3">Lipoprotein</fullName>
    </recommendedName>
</protein>
<evidence type="ECO:0008006" key="3">
    <source>
        <dbReference type="Google" id="ProtNLM"/>
    </source>
</evidence>